<keyword evidence="4 6" id="KW-0408">Iron</keyword>
<dbReference type="InterPro" id="IPR002401">
    <property type="entry name" value="Cyt_P450_E_grp-I"/>
</dbReference>
<dbReference type="SUPFAM" id="SSF48264">
    <property type="entry name" value="Cytochrome P450"/>
    <property type="match status" value="1"/>
</dbReference>
<keyword evidence="2 6" id="KW-0479">Metal-binding</keyword>
<comment type="caution">
    <text evidence="7">The sequence shown here is derived from an EMBL/GenBank/DDBJ whole genome shotgun (WGS) entry which is preliminary data.</text>
</comment>
<dbReference type="InterPro" id="IPR036396">
    <property type="entry name" value="Cyt_P450_sf"/>
</dbReference>
<comment type="similarity">
    <text evidence="1 6">Belongs to the cytochrome P450 family.</text>
</comment>
<evidence type="ECO:0000313" key="8">
    <source>
        <dbReference type="Proteomes" id="UP001408356"/>
    </source>
</evidence>
<gene>
    <name evidence="7" type="ORF">SUNI508_07253</name>
</gene>
<dbReference type="InterPro" id="IPR017972">
    <property type="entry name" value="Cyt_P450_CS"/>
</dbReference>
<protein>
    <submittedName>
        <fullName evidence="7">Cytochrome P450</fullName>
    </submittedName>
</protein>
<organism evidence="7 8">
    <name type="scientific">Seiridium unicorne</name>
    <dbReference type="NCBI Taxonomy" id="138068"/>
    <lineage>
        <taxon>Eukaryota</taxon>
        <taxon>Fungi</taxon>
        <taxon>Dikarya</taxon>
        <taxon>Ascomycota</taxon>
        <taxon>Pezizomycotina</taxon>
        <taxon>Sordariomycetes</taxon>
        <taxon>Xylariomycetidae</taxon>
        <taxon>Amphisphaeriales</taxon>
        <taxon>Sporocadaceae</taxon>
        <taxon>Seiridium</taxon>
    </lineage>
</organism>
<dbReference type="PANTHER" id="PTHR46300">
    <property type="entry name" value="P450, PUTATIVE (EUROFUNG)-RELATED-RELATED"/>
    <property type="match status" value="1"/>
</dbReference>
<dbReference type="InterPro" id="IPR001128">
    <property type="entry name" value="Cyt_P450"/>
</dbReference>
<dbReference type="PRINTS" id="PR00463">
    <property type="entry name" value="EP450I"/>
</dbReference>
<evidence type="ECO:0000313" key="7">
    <source>
        <dbReference type="EMBL" id="KAK9419517.1"/>
    </source>
</evidence>
<sequence>MENRTLMLVQLSLALSVAYAVISLIRFSLKSRRPKNYPPGPPALPFIGNTHQFASSKPSLKFTELQKTYGDLLGLKAGPGNLVVVNSAKLFRELFDKRWSAYSGRPCGYIPKEYILRGAQHWIFLPHDGYFRQARTAIRYLLSPGGCELVRPVQEAAASYLVHSIVEEPARFQDHLRAWSVATPLVAICGYRSPHNDPQLIKWFFENQHEWLQLLTPGIAPPVDMFPILKYVPGFLASWKRKARSFHEEQKGFYTIMLQCANEQKTRIETKHDTSMYESLMTKLLRDRADGKTEFTDSQLMYNAGSLLDAAVDTTHSAVLTLVKVFAAYPEVFKRVQAEIDGICESGGPPEPRRFAELKYLKACYLEVLRWRPPTATTLQHETDEDDTLDGYFIPKGTVVLGNAWAVQHDPEMYDSPEDFNPDRFIRNHYGTKGSAEEAQTESRKQLYCFGTGRRQCPGDVFAQTSIMIAIVKLVWAFDIVAEEKIDLSMETGFYGGLVMGSEPFKARFTPRSEKVVQRISEDFEISKTLLE</sequence>
<dbReference type="Proteomes" id="UP001408356">
    <property type="component" value="Unassembled WGS sequence"/>
</dbReference>
<evidence type="ECO:0000256" key="6">
    <source>
        <dbReference type="RuleBase" id="RU000461"/>
    </source>
</evidence>
<keyword evidence="8" id="KW-1185">Reference proteome</keyword>
<reference evidence="7 8" key="1">
    <citation type="journal article" date="2024" name="J. Plant Pathol.">
        <title>Sequence and assembly of the genome of Seiridium unicorne, isolate CBS 538.82, causal agent of cypress canker disease.</title>
        <authorList>
            <person name="Scali E."/>
            <person name="Rocca G.D."/>
            <person name="Danti R."/>
            <person name="Garbelotto M."/>
            <person name="Barberini S."/>
            <person name="Baroncelli R."/>
            <person name="Emiliani G."/>
        </authorList>
    </citation>
    <scope>NUCLEOTIDE SEQUENCE [LARGE SCALE GENOMIC DNA]</scope>
    <source>
        <strain evidence="7 8">BM-138-508</strain>
    </source>
</reference>
<keyword evidence="3 6" id="KW-0560">Oxidoreductase</keyword>
<proteinExistence type="inferred from homology"/>
<evidence type="ECO:0000256" key="2">
    <source>
        <dbReference type="ARBA" id="ARBA00022723"/>
    </source>
</evidence>
<evidence type="ECO:0000256" key="4">
    <source>
        <dbReference type="ARBA" id="ARBA00023004"/>
    </source>
</evidence>
<dbReference type="Gene3D" id="1.10.630.10">
    <property type="entry name" value="Cytochrome P450"/>
    <property type="match status" value="1"/>
</dbReference>
<dbReference type="PROSITE" id="PS00086">
    <property type="entry name" value="CYTOCHROME_P450"/>
    <property type="match status" value="1"/>
</dbReference>
<accession>A0ABR2UY96</accession>
<dbReference type="EMBL" id="JARVKF010000310">
    <property type="protein sequence ID" value="KAK9419517.1"/>
    <property type="molecule type" value="Genomic_DNA"/>
</dbReference>
<dbReference type="Pfam" id="PF00067">
    <property type="entry name" value="p450"/>
    <property type="match status" value="1"/>
</dbReference>
<evidence type="ECO:0000256" key="3">
    <source>
        <dbReference type="ARBA" id="ARBA00023002"/>
    </source>
</evidence>
<name>A0ABR2UY96_9PEZI</name>
<evidence type="ECO:0000256" key="5">
    <source>
        <dbReference type="ARBA" id="ARBA00023033"/>
    </source>
</evidence>
<dbReference type="PANTHER" id="PTHR46300:SF2">
    <property type="entry name" value="CYTOCHROME P450 MONOOXYGENASE ALNH-RELATED"/>
    <property type="match status" value="1"/>
</dbReference>
<evidence type="ECO:0000256" key="1">
    <source>
        <dbReference type="ARBA" id="ARBA00010617"/>
    </source>
</evidence>
<dbReference type="InterPro" id="IPR050364">
    <property type="entry name" value="Cytochrome_P450_fung"/>
</dbReference>
<keyword evidence="5 6" id="KW-0503">Monooxygenase</keyword>
<keyword evidence="6" id="KW-0349">Heme</keyword>